<dbReference type="GO" id="GO:0016757">
    <property type="term" value="F:glycosyltransferase activity"/>
    <property type="evidence" value="ECO:0007669"/>
    <property type="project" value="UniProtKB-KW"/>
</dbReference>
<keyword evidence="11" id="KW-1185">Reference proteome</keyword>
<dbReference type="InterPro" id="IPR029494">
    <property type="entry name" value="DarT"/>
</dbReference>
<reference evidence="10 11" key="1">
    <citation type="submission" date="2016-10" db="EMBL/GenBank/DDBJ databases">
        <authorList>
            <person name="Varghese N."/>
            <person name="Submissions S."/>
        </authorList>
    </citation>
    <scope>NUCLEOTIDE SEQUENCE [LARGE SCALE GENOMIC DNA]</scope>
    <source>
        <strain evidence="8 11">WG2</strain>
        <strain evidence="9 10">WG5</strain>
    </source>
</reference>
<gene>
    <name evidence="8" type="ORF">SAMN04488598_10775</name>
    <name evidence="9" type="ORF">SAMN04515652_10875</name>
</gene>
<dbReference type="PROSITE" id="PS52018">
    <property type="entry name" value="DART"/>
    <property type="match status" value="1"/>
</dbReference>
<evidence type="ECO:0000256" key="2">
    <source>
        <dbReference type="ARBA" id="ARBA00022676"/>
    </source>
</evidence>
<sequence length="310" mass="36774">MYKDDYKKLKTVINQLKVKYNFKGLYHFTDFKNLKSIIETGCLKSRAECQNSEIDFLDAANEDVIEHTKRDIKKCVRFYYKEKPPTLYKNEGIKVDNAKPHIPLPVYLLFDYELILLENTVFASCNAASAYVNFGKNFDFFKTMDWDKIFHRGSLHIEDTPLKREIISKRHAELLGLQDISLNYLNKIFFRSKADYKRAINLFGKNDKLEVDASLFNCNNNYIEDYTLEIHKQTHKTIDINLEFNRRNYKNYTHRIIIKDLEPGNIVYDKRIKFTNGTGLKRHGKIKNLPNEQLRFEYYMNDILSVEKTI</sequence>
<protein>
    <recommendedName>
        <fullName evidence="7">DarT domain-containing protein</fullName>
    </recommendedName>
</protein>
<dbReference type="EMBL" id="FOHG01000008">
    <property type="protein sequence ID" value="SES84983.1"/>
    <property type="molecule type" value="Genomic_DNA"/>
</dbReference>
<name>A0A1H9ZTD0_9FIRM</name>
<evidence type="ECO:0000256" key="6">
    <source>
        <dbReference type="PROSITE-ProRule" id="PRU01362"/>
    </source>
</evidence>
<accession>A0A1H9ZTD0</accession>
<evidence type="ECO:0000256" key="1">
    <source>
        <dbReference type="ARBA" id="ARBA00022649"/>
    </source>
</evidence>
<evidence type="ECO:0000313" key="11">
    <source>
        <dbReference type="Proteomes" id="UP000199519"/>
    </source>
</evidence>
<dbReference type="Proteomes" id="UP000199519">
    <property type="component" value="Unassembled WGS sequence"/>
</dbReference>
<keyword evidence="2" id="KW-0328">Glycosyltransferase</keyword>
<evidence type="ECO:0000256" key="5">
    <source>
        <dbReference type="ARBA" id="ARBA00023125"/>
    </source>
</evidence>
<organism evidence="9 10">
    <name type="scientific">Halanaerobium congolense</name>
    <dbReference type="NCBI Taxonomy" id="54121"/>
    <lineage>
        <taxon>Bacteria</taxon>
        <taxon>Bacillati</taxon>
        <taxon>Bacillota</taxon>
        <taxon>Clostridia</taxon>
        <taxon>Halanaerobiales</taxon>
        <taxon>Halanaerobiaceae</taxon>
        <taxon>Halanaerobium</taxon>
    </lineage>
</organism>
<comment type="caution">
    <text evidence="6">Lacks conserved residue(s) required for the propagation of feature annotation.</text>
</comment>
<keyword evidence="1 6" id="KW-1277">Toxin-antitoxin system</keyword>
<keyword evidence="4" id="KW-0548">Nucleotidyltransferase</keyword>
<keyword evidence="5 6" id="KW-0238">DNA-binding</keyword>
<evidence type="ECO:0000256" key="4">
    <source>
        <dbReference type="ARBA" id="ARBA00022695"/>
    </source>
</evidence>
<dbReference type="AlphaFoldDB" id="A0A1H9ZTD0"/>
<dbReference type="EMBL" id="FNBJ01000007">
    <property type="protein sequence ID" value="SDF17877.1"/>
    <property type="molecule type" value="Genomic_DNA"/>
</dbReference>
<dbReference type="Proteomes" id="UP000198612">
    <property type="component" value="Unassembled WGS sequence"/>
</dbReference>
<evidence type="ECO:0000259" key="7">
    <source>
        <dbReference type="PROSITE" id="PS52018"/>
    </source>
</evidence>
<comment type="similarity">
    <text evidence="6">Belongs to the DarT ADP-ribosyltransferase family.</text>
</comment>
<dbReference type="GO" id="GO:0016779">
    <property type="term" value="F:nucleotidyltransferase activity"/>
    <property type="evidence" value="ECO:0007669"/>
    <property type="project" value="UniProtKB-KW"/>
</dbReference>
<feature type="domain" description="DarT" evidence="7">
    <location>
        <begin position="23"/>
        <end position="217"/>
    </location>
</feature>
<dbReference type="RefSeq" id="WP_089719779.1">
    <property type="nucleotide sequence ID" value="NZ_FNBJ01000007.1"/>
</dbReference>
<dbReference type="Pfam" id="PF14487">
    <property type="entry name" value="DarT"/>
    <property type="match status" value="1"/>
</dbReference>
<dbReference type="GO" id="GO:0003677">
    <property type="term" value="F:DNA binding"/>
    <property type="evidence" value="ECO:0007669"/>
    <property type="project" value="UniProtKB-UniRule"/>
</dbReference>
<evidence type="ECO:0000313" key="8">
    <source>
        <dbReference type="EMBL" id="SDF17877.1"/>
    </source>
</evidence>
<evidence type="ECO:0000313" key="9">
    <source>
        <dbReference type="EMBL" id="SES84983.1"/>
    </source>
</evidence>
<evidence type="ECO:0000256" key="3">
    <source>
        <dbReference type="ARBA" id="ARBA00022679"/>
    </source>
</evidence>
<proteinExistence type="inferred from homology"/>
<evidence type="ECO:0000313" key="10">
    <source>
        <dbReference type="Proteomes" id="UP000198612"/>
    </source>
</evidence>
<keyword evidence="3" id="KW-0808">Transferase</keyword>